<dbReference type="RefSeq" id="WP_008061152.1">
    <property type="nucleotide sequence ID" value="NZ_AFHG01000048.1"/>
</dbReference>
<comment type="caution">
    <text evidence="2">The sequence shown here is derived from an EMBL/GenBank/DDBJ whole genome shotgun (WGS) entry which is preliminary data.</text>
</comment>
<dbReference type="GO" id="GO:0043107">
    <property type="term" value="P:type IV pilus-dependent motility"/>
    <property type="evidence" value="ECO:0007669"/>
    <property type="project" value="InterPro"/>
</dbReference>
<dbReference type="GO" id="GO:0043683">
    <property type="term" value="P:type IV pilus assembly"/>
    <property type="evidence" value="ECO:0007669"/>
    <property type="project" value="InterPro"/>
</dbReference>
<dbReference type="Proteomes" id="UP000005019">
    <property type="component" value="Unassembled WGS sequence"/>
</dbReference>
<keyword evidence="1" id="KW-1133">Transmembrane helix</keyword>
<dbReference type="eggNOG" id="COG3167">
    <property type="taxonomic scope" value="Bacteria"/>
</dbReference>
<dbReference type="STRING" id="1000565.METUNv1_01941"/>
<keyword evidence="1" id="KW-0812">Transmembrane</keyword>
<dbReference type="EMBL" id="AFHG01000048">
    <property type="protein sequence ID" value="EGK71717.1"/>
    <property type="molecule type" value="Genomic_DNA"/>
</dbReference>
<dbReference type="Gene3D" id="3.30.70.60">
    <property type="match status" value="1"/>
</dbReference>
<organism evidence="2 3">
    <name type="scientific">Methyloversatilis universalis (strain ATCC BAA-1314 / DSM 25237 / JCM 13912 / CCUG 52030 / FAM5)</name>
    <dbReference type="NCBI Taxonomy" id="1000565"/>
    <lineage>
        <taxon>Bacteria</taxon>
        <taxon>Pseudomonadati</taxon>
        <taxon>Pseudomonadota</taxon>
        <taxon>Betaproteobacteria</taxon>
        <taxon>Nitrosomonadales</taxon>
        <taxon>Sterolibacteriaceae</taxon>
        <taxon>Methyloversatilis</taxon>
    </lineage>
</organism>
<sequence>MKQIQMPKIDLARIADDFRNLDPKDVGNWAAAPKAAVLLGFFVATLVAGWWFMWDPQRVELEQKRQEESTLKEEWLNKKRQAVNLEQYQQQLADIDKSFGALLKQLPNRAEMESLLVDISQAGLSRGLQFEIWKPGAEAVKDFYAEMPITIRVVGSYHDLGNFAGDVAKLSRIVTLGSMTVDAGKEGLKMDAVATTYRYLDDEEIARLKREKAERAKGAKK</sequence>
<dbReference type="AlphaFoldDB" id="F5RCD7"/>
<evidence type="ECO:0000313" key="3">
    <source>
        <dbReference type="Proteomes" id="UP000005019"/>
    </source>
</evidence>
<dbReference type="OrthoDB" id="9802133at2"/>
<dbReference type="PANTHER" id="PTHR39555">
    <property type="entry name" value="FIMBRIAL ASSEMBLY PROTEIN PILO-LIKE PROTEIN-RELATED"/>
    <property type="match status" value="1"/>
</dbReference>
<feature type="transmembrane region" description="Helical" evidence="1">
    <location>
        <begin position="35"/>
        <end position="54"/>
    </location>
</feature>
<dbReference type="PANTHER" id="PTHR39555:SF1">
    <property type="entry name" value="TYPE IV PILUS INNER MEMBRANE COMPONENT PILO"/>
    <property type="match status" value="1"/>
</dbReference>
<keyword evidence="3" id="KW-1185">Reference proteome</keyword>
<reference evidence="2 3" key="1">
    <citation type="journal article" date="2011" name="J. Bacteriol.">
        <title>Genome sequence of Methyloversatilis universalis FAM5T, a methylotrophic representative of the order Rhodocyclales.</title>
        <authorList>
            <person name="Kittichotirat W."/>
            <person name="Good N.M."/>
            <person name="Hall R."/>
            <person name="Bringel F."/>
            <person name="Lajus A."/>
            <person name="Medigue C."/>
            <person name="Smalley N.E."/>
            <person name="Beck D."/>
            <person name="Bumgarner R."/>
            <person name="Vuilleumier S."/>
            <person name="Kalyuzhnaya M.G."/>
        </authorList>
    </citation>
    <scope>NUCLEOTIDE SEQUENCE [LARGE SCALE GENOMIC DNA]</scope>
    <source>
        <strain evidence="3">ATCC BAA-1314 / JCM 13912 / FAM5</strain>
    </source>
</reference>
<evidence type="ECO:0000256" key="1">
    <source>
        <dbReference type="SAM" id="Phobius"/>
    </source>
</evidence>
<evidence type="ECO:0000313" key="2">
    <source>
        <dbReference type="EMBL" id="EGK71717.1"/>
    </source>
</evidence>
<dbReference type="InterPro" id="IPR014717">
    <property type="entry name" value="Transl_elong_EF1B/ribsomal_bS6"/>
</dbReference>
<accession>F5RCD7</accession>
<dbReference type="InterPro" id="IPR007445">
    <property type="entry name" value="PilO"/>
</dbReference>
<dbReference type="Gene3D" id="1.10.287.540">
    <property type="entry name" value="Helix hairpin bin"/>
    <property type="match status" value="1"/>
</dbReference>
<proteinExistence type="predicted"/>
<dbReference type="PIRSF" id="PIRSF016482">
    <property type="entry name" value="PilO"/>
    <property type="match status" value="1"/>
</dbReference>
<gene>
    <name evidence="2" type="ORF">METUNv1_01941</name>
</gene>
<protein>
    <submittedName>
        <fullName evidence="2">Pilus assembly protein, PilO</fullName>
    </submittedName>
</protein>
<dbReference type="Pfam" id="PF04350">
    <property type="entry name" value="PilO"/>
    <property type="match status" value="1"/>
</dbReference>
<keyword evidence="1" id="KW-0472">Membrane</keyword>
<name>F5RCD7_METUF</name>